<dbReference type="Proteomes" id="UP001143810">
    <property type="component" value="Unassembled WGS sequence"/>
</dbReference>
<accession>A0A9X2NZD8</accession>
<protein>
    <submittedName>
        <fullName evidence="1">Uncharacterized protein</fullName>
    </submittedName>
</protein>
<evidence type="ECO:0000313" key="1">
    <source>
        <dbReference type="EMBL" id="MCR6508405.1"/>
    </source>
</evidence>
<comment type="caution">
    <text evidence="1">The sequence shown here is derived from an EMBL/GenBank/DDBJ whole genome shotgun (WGS) entry which is preliminary data.</text>
</comment>
<dbReference type="AlphaFoldDB" id="A0A9X2NZD8"/>
<evidence type="ECO:0000313" key="2">
    <source>
        <dbReference type="Proteomes" id="UP001143810"/>
    </source>
</evidence>
<reference evidence="1" key="1">
    <citation type="journal article" date="2022" name="Arch. Microbiol.">
        <title>Bacteroides muris sp. nov. isolated from the cecum of wild-derived house mice.</title>
        <authorList>
            <person name="Fokt H."/>
            <person name="Unni R."/>
            <person name="Repnik U."/>
            <person name="Schmitz R.A."/>
            <person name="Bramkamp M."/>
            <person name="Baines J.F."/>
            <person name="Unterweger D."/>
        </authorList>
    </citation>
    <scope>NUCLEOTIDE SEQUENCE</scope>
    <source>
        <strain evidence="1">KH569_7</strain>
    </source>
</reference>
<feature type="non-terminal residue" evidence="1">
    <location>
        <position position="1"/>
    </location>
</feature>
<gene>
    <name evidence="1" type="ORF">M1B78_09560</name>
</gene>
<organism evidence="1 2">
    <name type="scientific">Bacteroides muris</name>
    <name type="common">ex Fokt et al. 2023</name>
    <dbReference type="NCBI Taxonomy" id="2937417"/>
    <lineage>
        <taxon>Bacteria</taxon>
        <taxon>Pseudomonadati</taxon>
        <taxon>Bacteroidota</taxon>
        <taxon>Bacteroidia</taxon>
        <taxon>Bacteroidales</taxon>
        <taxon>Bacteroidaceae</taxon>
        <taxon>Bacteroides</taxon>
    </lineage>
</organism>
<dbReference type="RefSeq" id="WP_257940538.1">
    <property type="nucleotide sequence ID" value="NZ_JAMZEE010000020.1"/>
</dbReference>
<sequence length="64" mass="7487">NNKAWAWESPGFAHKKRLCQHFDTTSNPLTYPNNAAYCHLFRSEIIIFAPIYANTLTKRWQNSC</sequence>
<proteinExistence type="predicted"/>
<name>A0A9X2NZD8_9BACE</name>
<reference evidence="1" key="2">
    <citation type="submission" date="2022-04" db="EMBL/GenBank/DDBJ databases">
        <authorList>
            <person name="Fokt H."/>
            <person name="Baines J."/>
        </authorList>
    </citation>
    <scope>NUCLEOTIDE SEQUENCE</scope>
    <source>
        <strain evidence="1">KH569_7</strain>
    </source>
</reference>
<dbReference type="EMBL" id="JAMZEE010000020">
    <property type="protein sequence ID" value="MCR6508405.1"/>
    <property type="molecule type" value="Genomic_DNA"/>
</dbReference>